<keyword evidence="1" id="KW-0812">Transmembrane</keyword>
<evidence type="ECO:0000313" key="4">
    <source>
        <dbReference type="Proteomes" id="UP000738325"/>
    </source>
</evidence>
<proteinExistence type="predicted"/>
<organism evidence="3 4">
    <name type="scientific">Dissophora globulifera</name>
    <dbReference type="NCBI Taxonomy" id="979702"/>
    <lineage>
        <taxon>Eukaryota</taxon>
        <taxon>Fungi</taxon>
        <taxon>Fungi incertae sedis</taxon>
        <taxon>Mucoromycota</taxon>
        <taxon>Mortierellomycotina</taxon>
        <taxon>Mortierellomycetes</taxon>
        <taxon>Mortierellales</taxon>
        <taxon>Mortierellaceae</taxon>
        <taxon>Dissophora</taxon>
    </lineage>
</organism>
<dbReference type="InterPro" id="IPR029058">
    <property type="entry name" value="AB_hydrolase_fold"/>
</dbReference>
<feature type="transmembrane region" description="Helical" evidence="1">
    <location>
        <begin position="102"/>
        <end position="127"/>
    </location>
</feature>
<dbReference type="OrthoDB" id="6431331at2759"/>
<evidence type="ECO:0000256" key="1">
    <source>
        <dbReference type="SAM" id="Phobius"/>
    </source>
</evidence>
<dbReference type="PANTHER" id="PTHR37471">
    <property type="entry name" value="UNNAMED PRODUCT"/>
    <property type="match status" value="1"/>
</dbReference>
<keyword evidence="1" id="KW-0472">Membrane</keyword>
<evidence type="ECO:0000313" key="3">
    <source>
        <dbReference type="EMBL" id="KAG0317623.1"/>
    </source>
</evidence>
<name>A0A9P6USC4_9FUNG</name>
<accession>A0A9P6USC4</accession>
<sequence length="347" mass="39274">MIDTTEQVNKVKFTDGFRPDVECIRLCLDPVLASHRPLIYYVFVWLANTFATIVFRVIGFTRYKGAPKVPGYKTKAAAFSNPRRAPDLAYWYRSPPRPENEVPLVFIHGIGIGLVQYVHLIIALASISRPLIVIEVPYVSSQLFQTDCMTPDETYLVIKRILKAHHHPKATFMGHSLGTMLCAAVCRASSATSPDSIVAGLVLVDPICFLTHYSIAHNFAYRIPATASQLVIDLFAAREIGTSWYIMRRFCWNQCVMFPIAWTRRNQKPMLYQGQLSPVLPEKTRVFLSRNDNLLDMTKVQEYLITQVGLTEGQETSELVVMEGLDHAQLLLRPDWLARIVEAARSS</sequence>
<dbReference type="SUPFAM" id="SSF53474">
    <property type="entry name" value="alpha/beta-Hydrolases"/>
    <property type="match status" value="1"/>
</dbReference>
<feature type="domain" description="AB hydrolase-1" evidence="2">
    <location>
        <begin position="103"/>
        <end position="224"/>
    </location>
</feature>
<dbReference type="Pfam" id="PF00561">
    <property type="entry name" value="Abhydrolase_1"/>
    <property type="match status" value="1"/>
</dbReference>
<dbReference type="Proteomes" id="UP000738325">
    <property type="component" value="Unassembled WGS sequence"/>
</dbReference>
<dbReference type="AlphaFoldDB" id="A0A9P6USC4"/>
<keyword evidence="1" id="KW-1133">Transmembrane helix</keyword>
<dbReference type="PANTHER" id="PTHR37471:SF1">
    <property type="entry name" value="AB HYDROLASE-1 DOMAIN-CONTAINING PROTEIN"/>
    <property type="match status" value="1"/>
</dbReference>
<protein>
    <recommendedName>
        <fullName evidence="2">AB hydrolase-1 domain-containing protein</fullName>
    </recommendedName>
</protein>
<dbReference type="EMBL" id="JAAAIP010000414">
    <property type="protein sequence ID" value="KAG0317623.1"/>
    <property type="molecule type" value="Genomic_DNA"/>
</dbReference>
<dbReference type="InterPro" id="IPR000073">
    <property type="entry name" value="AB_hydrolase_1"/>
</dbReference>
<keyword evidence="4" id="KW-1185">Reference proteome</keyword>
<reference evidence="3" key="1">
    <citation type="journal article" date="2020" name="Fungal Divers.">
        <title>Resolving the Mortierellaceae phylogeny through synthesis of multi-gene phylogenetics and phylogenomics.</title>
        <authorList>
            <person name="Vandepol N."/>
            <person name="Liber J."/>
            <person name="Desiro A."/>
            <person name="Na H."/>
            <person name="Kennedy M."/>
            <person name="Barry K."/>
            <person name="Grigoriev I.V."/>
            <person name="Miller A.N."/>
            <person name="O'Donnell K."/>
            <person name="Stajich J.E."/>
            <person name="Bonito G."/>
        </authorList>
    </citation>
    <scope>NUCLEOTIDE SEQUENCE</scope>
    <source>
        <strain evidence="3">REB-010B</strain>
    </source>
</reference>
<evidence type="ECO:0000259" key="2">
    <source>
        <dbReference type="Pfam" id="PF00561"/>
    </source>
</evidence>
<dbReference type="Gene3D" id="3.40.50.1820">
    <property type="entry name" value="alpha/beta hydrolase"/>
    <property type="match status" value="1"/>
</dbReference>
<feature type="transmembrane region" description="Helical" evidence="1">
    <location>
        <begin position="38"/>
        <end position="58"/>
    </location>
</feature>
<comment type="caution">
    <text evidence="3">The sequence shown here is derived from an EMBL/GenBank/DDBJ whole genome shotgun (WGS) entry which is preliminary data.</text>
</comment>
<gene>
    <name evidence="3" type="ORF">BGZ99_006194</name>
</gene>